<reference evidence="1" key="1">
    <citation type="journal article" date="2018" name="DNA Res.">
        <title>Multiple hybrid de novo genome assembly of finger millet, an orphan allotetraploid crop.</title>
        <authorList>
            <person name="Hatakeyama M."/>
            <person name="Aluri S."/>
            <person name="Balachadran M.T."/>
            <person name="Sivarajan S.R."/>
            <person name="Patrignani A."/>
            <person name="Gruter S."/>
            <person name="Poveda L."/>
            <person name="Shimizu-Inatsugi R."/>
            <person name="Baeten J."/>
            <person name="Francoijs K.J."/>
            <person name="Nataraja K.N."/>
            <person name="Reddy Y.A.N."/>
            <person name="Phadnis S."/>
            <person name="Ravikumar R.L."/>
            <person name="Schlapbach R."/>
            <person name="Sreeman S.M."/>
            <person name="Shimizu K.K."/>
        </authorList>
    </citation>
    <scope>NUCLEOTIDE SEQUENCE</scope>
</reference>
<reference evidence="1" key="2">
    <citation type="submission" date="2021-12" db="EMBL/GenBank/DDBJ databases">
        <title>Resequencing data analysis of finger millet.</title>
        <authorList>
            <person name="Hatakeyama M."/>
            <person name="Aluri S."/>
            <person name="Balachadran M.T."/>
            <person name="Sivarajan S.R."/>
            <person name="Poveda L."/>
            <person name="Shimizu-Inatsugi R."/>
            <person name="Schlapbach R."/>
            <person name="Sreeman S.M."/>
            <person name="Shimizu K.K."/>
        </authorList>
    </citation>
    <scope>NUCLEOTIDE SEQUENCE</scope>
</reference>
<dbReference type="Proteomes" id="UP001054889">
    <property type="component" value="Unassembled WGS sequence"/>
</dbReference>
<dbReference type="PANTHER" id="PTHR36071">
    <property type="entry name" value="DNA DOUBLE-STRAND BREAK REPAIR PROTEIN"/>
    <property type="match status" value="1"/>
</dbReference>
<comment type="caution">
    <text evidence="1">The sequence shown here is derived from an EMBL/GenBank/DDBJ whole genome shotgun (WGS) entry which is preliminary data.</text>
</comment>
<evidence type="ECO:0000313" key="2">
    <source>
        <dbReference type="Proteomes" id="UP001054889"/>
    </source>
</evidence>
<keyword evidence="2" id="KW-1185">Reference proteome</keyword>
<dbReference type="EMBL" id="BQKI01000075">
    <property type="protein sequence ID" value="GJN21535.1"/>
    <property type="molecule type" value="Genomic_DNA"/>
</dbReference>
<dbReference type="PANTHER" id="PTHR36071:SF1">
    <property type="entry name" value="DNA DOUBLE-STRAND BREAK REPAIR PROTEIN"/>
    <property type="match status" value="1"/>
</dbReference>
<accession>A0AAV5EGY8</accession>
<proteinExistence type="predicted"/>
<sequence>MEFTYDDAKKLCALLTRQEVLVDKKRRWLASMIHKPEGLRKKVKRPKFLSEAYLPESYIRSEENDTLNAIWYVQRLKHEKLKMLVYLMRPFEP</sequence>
<protein>
    <submittedName>
        <fullName evidence="1">Uncharacterized protein</fullName>
    </submittedName>
</protein>
<name>A0AAV5EGY8_ELECO</name>
<evidence type="ECO:0000313" key="1">
    <source>
        <dbReference type="EMBL" id="GJN21535.1"/>
    </source>
</evidence>
<gene>
    <name evidence="1" type="primary">gb09019</name>
    <name evidence="1" type="ORF">PR202_gb09019</name>
</gene>
<dbReference type="AlphaFoldDB" id="A0AAV5EGY8"/>
<organism evidence="1 2">
    <name type="scientific">Eleusine coracana subsp. coracana</name>
    <dbReference type="NCBI Taxonomy" id="191504"/>
    <lineage>
        <taxon>Eukaryota</taxon>
        <taxon>Viridiplantae</taxon>
        <taxon>Streptophyta</taxon>
        <taxon>Embryophyta</taxon>
        <taxon>Tracheophyta</taxon>
        <taxon>Spermatophyta</taxon>
        <taxon>Magnoliopsida</taxon>
        <taxon>Liliopsida</taxon>
        <taxon>Poales</taxon>
        <taxon>Poaceae</taxon>
        <taxon>PACMAD clade</taxon>
        <taxon>Chloridoideae</taxon>
        <taxon>Cynodonteae</taxon>
        <taxon>Eleusininae</taxon>
        <taxon>Eleusine</taxon>
    </lineage>
</organism>